<dbReference type="EMBL" id="AP026798">
    <property type="protein sequence ID" value="BDR52560.1"/>
    <property type="molecule type" value="Genomic_DNA"/>
</dbReference>
<dbReference type="Pfam" id="PF08279">
    <property type="entry name" value="HTH_11"/>
    <property type="match status" value="1"/>
</dbReference>
<feature type="domain" description="WYL" evidence="2">
    <location>
        <begin position="140"/>
        <end position="200"/>
    </location>
</feature>
<proteinExistence type="predicted"/>
<dbReference type="PIRSF" id="PIRSF016838">
    <property type="entry name" value="PafC"/>
    <property type="match status" value="1"/>
</dbReference>
<dbReference type="InterPro" id="IPR028349">
    <property type="entry name" value="PafC-like"/>
</dbReference>
<organism evidence="4 5">
    <name type="scientific">Bombiscardovia nodaiensis</name>
    <dbReference type="NCBI Taxonomy" id="2932181"/>
    <lineage>
        <taxon>Bacteria</taxon>
        <taxon>Bacillati</taxon>
        <taxon>Actinomycetota</taxon>
        <taxon>Actinomycetes</taxon>
        <taxon>Bifidobacteriales</taxon>
        <taxon>Bifidobacteriaceae</taxon>
        <taxon>Bombiscardovia</taxon>
    </lineage>
</organism>
<dbReference type="PROSITE" id="PS52050">
    <property type="entry name" value="WYL"/>
    <property type="match status" value="1"/>
</dbReference>
<dbReference type="Pfam" id="PF25583">
    <property type="entry name" value="WCX"/>
    <property type="match status" value="1"/>
</dbReference>
<dbReference type="PANTHER" id="PTHR34580">
    <property type="match status" value="1"/>
</dbReference>
<evidence type="ECO:0000259" key="1">
    <source>
        <dbReference type="Pfam" id="PF08279"/>
    </source>
</evidence>
<evidence type="ECO:0000259" key="2">
    <source>
        <dbReference type="Pfam" id="PF13280"/>
    </source>
</evidence>
<protein>
    <submittedName>
        <fullName evidence="4">DNA-binding transcriptional regulator</fullName>
    </submittedName>
</protein>
<accession>A0ABM8B757</accession>
<evidence type="ECO:0000313" key="5">
    <source>
        <dbReference type="Proteomes" id="UP001321766"/>
    </source>
</evidence>
<gene>
    <name evidence="4" type="ORF">KIM372_04670</name>
</gene>
<evidence type="ECO:0000313" key="4">
    <source>
        <dbReference type="EMBL" id="BDR52560.1"/>
    </source>
</evidence>
<keyword evidence="4" id="KW-0238">DNA-binding</keyword>
<feature type="domain" description="WCX" evidence="3">
    <location>
        <begin position="231"/>
        <end position="308"/>
    </location>
</feature>
<dbReference type="InterPro" id="IPR057727">
    <property type="entry name" value="WCX_dom"/>
</dbReference>
<dbReference type="InterPro" id="IPR026881">
    <property type="entry name" value="WYL_dom"/>
</dbReference>
<evidence type="ECO:0000259" key="3">
    <source>
        <dbReference type="Pfam" id="PF25583"/>
    </source>
</evidence>
<name>A0ABM8B757_9BIFI</name>
<sequence>MGKTKRINRELAFINEHREFQLVDLMRAFSISKSTALRDINELMALGAPITAFAGCYGGYQVDSSSPLPPVTLSENEQLTIFFALQLLKTLTDSPFGRNYQQIADKLTRVFPEDRRGLIAPAMAAIRYAGPAQKAPTDSLAQIFTAIMQQQTLIFLYPSHANSPVSVNPILLTLNGGFWYCTGFETRKQQWRTYRCDRIRIIGRHTRNEIPPSPQEERRKYEAEQAQARTLHFTVNLTAAGRDHFNRDHFPNMRLEEEGNGTIRMVGSIRPDELDFLARYLLGFGDQASNINPPALLQRYRQLLQDLLASSL</sequence>
<feature type="domain" description="Helix-turn-helix type 11" evidence="1">
    <location>
        <begin position="7"/>
        <end position="61"/>
    </location>
</feature>
<dbReference type="Proteomes" id="UP001321766">
    <property type="component" value="Chromosome"/>
</dbReference>
<dbReference type="InterPro" id="IPR013196">
    <property type="entry name" value="HTH_11"/>
</dbReference>
<dbReference type="PANTHER" id="PTHR34580:SF9">
    <property type="entry name" value="SLL5097 PROTEIN"/>
    <property type="match status" value="1"/>
</dbReference>
<dbReference type="GO" id="GO:0003677">
    <property type="term" value="F:DNA binding"/>
    <property type="evidence" value="ECO:0007669"/>
    <property type="project" value="UniProtKB-KW"/>
</dbReference>
<dbReference type="Pfam" id="PF13280">
    <property type="entry name" value="WYL"/>
    <property type="match status" value="1"/>
</dbReference>
<dbReference type="InterPro" id="IPR051534">
    <property type="entry name" value="CBASS_pafABC_assoc_protein"/>
</dbReference>
<reference evidence="4 5" key="1">
    <citation type="journal article" date="2023" name="Microbiol. Spectr.">
        <title>Symbiosis of Carpenter Bees with Uncharacterized Lactic Acid Bacteria Showing NAD Auxotrophy.</title>
        <authorList>
            <person name="Kawasaki S."/>
            <person name="Ozawa K."/>
            <person name="Mori T."/>
            <person name="Yamamoto A."/>
            <person name="Ito M."/>
            <person name="Ohkuma M."/>
            <person name="Sakamoto M."/>
            <person name="Matsutani M."/>
        </authorList>
    </citation>
    <scope>NUCLEOTIDE SEQUENCE [LARGE SCALE GENOMIC DNA]</scope>
    <source>
        <strain evidence="4 5">Kim37-2</strain>
    </source>
</reference>
<keyword evidence="5" id="KW-1185">Reference proteome</keyword>